<dbReference type="AlphaFoldDB" id="A0A7S3F7E0"/>
<feature type="region of interest" description="Disordered" evidence="1">
    <location>
        <begin position="53"/>
        <end position="76"/>
    </location>
</feature>
<name>A0A7S3F7E0_9EUKA</name>
<evidence type="ECO:0000313" key="2">
    <source>
        <dbReference type="EMBL" id="CAE0130624.1"/>
    </source>
</evidence>
<reference evidence="2" key="1">
    <citation type="submission" date="2021-01" db="EMBL/GenBank/DDBJ databases">
        <authorList>
            <person name="Corre E."/>
            <person name="Pelletier E."/>
            <person name="Niang G."/>
            <person name="Scheremetjew M."/>
            <person name="Finn R."/>
            <person name="Kale V."/>
            <person name="Holt S."/>
            <person name="Cochrane G."/>
            <person name="Meng A."/>
            <person name="Brown T."/>
            <person name="Cohen L."/>
        </authorList>
    </citation>
    <scope>NUCLEOTIDE SEQUENCE</scope>
    <source>
        <strain evidence="2">CCMP281</strain>
    </source>
</reference>
<sequence>MPKFNGMRNGTLSARQLTIMRHSTSQDTQHAMLYTVHPVDHRQRPQLFQAASATHMGTHSEPTQRTHTAGTHSGQAHPSILATPLHLTLNGCYTWQGSCMYTSQR</sequence>
<proteinExistence type="predicted"/>
<dbReference type="EMBL" id="HBHX01051171">
    <property type="protein sequence ID" value="CAE0130624.1"/>
    <property type="molecule type" value="Transcribed_RNA"/>
</dbReference>
<gene>
    <name evidence="2" type="ORF">HERI1096_LOCUS28266</name>
</gene>
<protein>
    <submittedName>
        <fullName evidence="2">Uncharacterized protein</fullName>
    </submittedName>
</protein>
<accession>A0A7S3F7E0</accession>
<organism evidence="2">
    <name type="scientific">Haptolina ericina</name>
    <dbReference type="NCBI Taxonomy" id="156174"/>
    <lineage>
        <taxon>Eukaryota</taxon>
        <taxon>Haptista</taxon>
        <taxon>Haptophyta</taxon>
        <taxon>Prymnesiophyceae</taxon>
        <taxon>Prymnesiales</taxon>
        <taxon>Prymnesiaceae</taxon>
        <taxon>Haptolina</taxon>
    </lineage>
</organism>
<evidence type="ECO:0000256" key="1">
    <source>
        <dbReference type="SAM" id="MobiDB-lite"/>
    </source>
</evidence>